<sequence>MTPLFMDSLHNDFGTWPIAYIPYGGADFGEIRAVADAIGSGDDSAYFQAFGAAGDRMVAEADAVLAKGHSSSARDLYLRASSFYAASFHPIYGAPIDPRLLAAFRKQTAAFDRGLSLGPHPTAPVAIPFGDTPLPGYFIPAQGAETDVRPLIIFTNGYDCTITDTYFASAVAASRRGYHSLVFDGPGQGAMLYERGVPIRADWEVVIKAVVDFAETLPLVDRKCIALCGWSLGGYLAPRGASGEPRIAALIADPGTWGIADGFRDMFVQRFGLPVEAVTNLGDLDQSVIDKADAFIRSNRQLNWKIVQRGFWVHGVSTLREYLASSELFTMRGHAEKIACPTLITQAEGDPLGARALQFVDALTCPKTLMRFTAAEGADGHCEMQNRSLLNHRVLDWLDEQFAAKAL</sequence>
<name>A0A2W5URT7_CERSP</name>
<comment type="caution">
    <text evidence="3">The sequence shown here is derived from an EMBL/GenBank/DDBJ whole genome shotgun (WGS) entry which is preliminary data.</text>
</comment>
<dbReference type="PANTHER" id="PTHR22946:SF12">
    <property type="entry name" value="CONIDIAL PIGMENT BIOSYNTHESIS PROTEIN AYG1 (AFU_ORTHOLOGUE AFUA_2G17550)"/>
    <property type="match status" value="1"/>
</dbReference>
<organism evidence="3 4">
    <name type="scientific">Cereibacter sphaeroides</name>
    <name type="common">Rhodobacter sphaeroides</name>
    <dbReference type="NCBI Taxonomy" id="1063"/>
    <lineage>
        <taxon>Bacteria</taxon>
        <taxon>Pseudomonadati</taxon>
        <taxon>Pseudomonadota</taxon>
        <taxon>Alphaproteobacteria</taxon>
        <taxon>Rhodobacterales</taxon>
        <taxon>Paracoccaceae</taxon>
        <taxon>Cereibacter</taxon>
    </lineage>
</organism>
<feature type="domain" description="AB hydrolase-1" evidence="2">
    <location>
        <begin position="171"/>
        <end position="357"/>
    </location>
</feature>
<dbReference type="InterPro" id="IPR000073">
    <property type="entry name" value="AB_hydrolase_1"/>
</dbReference>
<evidence type="ECO:0000256" key="1">
    <source>
        <dbReference type="ARBA" id="ARBA00038115"/>
    </source>
</evidence>
<comment type="similarity">
    <text evidence="1">Belongs to the AB hydrolase superfamily. FUS2 hydrolase family.</text>
</comment>
<dbReference type="InterPro" id="IPR029058">
    <property type="entry name" value="AB_hydrolase_fold"/>
</dbReference>
<dbReference type="SUPFAM" id="SSF53474">
    <property type="entry name" value="alpha/beta-Hydrolases"/>
    <property type="match status" value="1"/>
</dbReference>
<dbReference type="Pfam" id="PF12697">
    <property type="entry name" value="Abhydrolase_6"/>
    <property type="match status" value="1"/>
</dbReference>
<dbReference type="InterPro" id="IPR050261">
    <property type="entry name" value="FrsA_esterase"/>
</dbReference>
<dbReference type="AlphaFoldDB" id="A0A2W5URT7"/>
<dbReference type="Gene3D" id="3.40.50.1820">
    <property type="entry name" value="alpha/beta hydrolase"/>
    <property type="match status" value="1"/>
</dbReference>
<dbReference type="Proteomes" id="UP000248975">
    <property type="component" value="Unassembled WGS sequence"/>
</dbReference>
<evidence type="ECO:0000259" key="2">
    <source>
        <dbReference type="Pfam" id="PF12697"/>
    </source>
</evidence>
<dbReference type="Gene3D" id="1.20.1440.110">
    <property type="entry name" value="acylaminoacyl peptidase"/>
    <property type="match status" value="1"/>
</dbReference>
<dbReference type="EMBL" id="QFQS01000001">
    <property type="protein sequence ID" value="PZR00511.1"/>
    <property type="molecule type" value="Genomic_DNA"/>
</dbReference>
<reference evidence="3 4" key="1">
    <citation type="submission" date="2017-08" db="EMBL/GenBank/DDBJ databases">
        <title>Infants hospitalized years apart are colonized by the same room-sourced microbial strains.</title>
        <authorList>
            <person name="Brooks B."/>
            <person name="Olm M.R."/>
            <person name="Firek B.A."/>
            <person name="Baker R."/>
            <person name="Thomas B.C."/>
            <person name="Morowitz M.J."/>
            <person name="Banfield J.F."/>
        </authorList>
    </citation>
    <scope>NUCLEOTIDE SEQUENCE [LARGE SCALE GENOMIC DNA]</scope>
    <source>
        <strain evidence="3">S2_003_000_R2_11</strain>
    </source>
</reference>
<dbReference type="GO" id="GO:0016787">
    <property type="term" value="F:hydrolase activity"/>
    <property type="evidence" value="ECO:0007669"/>
    <property type="project" value="UniProtKB-KW"/>
</dbReference>
<proteinExistence type="inferred from homology"/>
<protein>
    <submittedName>
        <fullName evidence="3">Alpha/beta hydrolase</fullName>
    </submittedName>
</protein>
<gene>
    <name evidence="3" type="ORF">DI533_08110</name>
</gene>
<dbReference type="PANTHER" id="PTHR22946">
    <property type="entry name" value="DIENELACTONE HYDROLASE DOMAIN-CONTAINING PROTEIN-RELATED"/>
    <property type="match status" value="1"/>
</dbReference>
<evidence type="ECO:0000313" key="4">
    <source>
        <dbReference type="Proteomes" id="UP000248975"/>
    </source>
</evidence>
<keyword evidence="3" id="KW-0378">Hydrolase</keyword>
<evidence type="ECO:0000313" key="3">
    <source>
        <dbReference type="EMBL" id="PZR00511.1"/>
    </source>
</evidence>
<accession>A0A2W5URT7</accession>